<dbReference type="STRING" id="585034.ECIAI1_0989"/>
<dbReference type="PROSITE" id="PS51165">
    <property type="entry name" value="THUMP"/>
    <property type="match status" value="1"/>
</dbReference>
<evidence type="ECO:0000256" key="1">
    <source>
        <dbReference type="ARBA" id="ARBA00022603"/>
    </source>
</evidence>
<dbReference type="GO" id="GO:0003723">
    <property type="term" value="F:RNA binding"/>
    <property type="evidence" value="ECO:0007669"/>
    <property type="project" value="UniProtKB-UniRule"/>
</dbReference>
<dbReference type="CDD" id="cd11715">
    <property type="entry name" value="THUMP_AdoMetMT"/>
    <property type="match status" value="1"/>
</dbReference>
<organism evidence="5 6">
    <name type="scientific">Escherichia coli</name>
    <dbReference type="NCBI Taxonomy" id="562"/>
    <lineage>
        <taxon>Bacteria</taxon>
        <taxon>Pseudomonadati</taxon>
        <taxon>Pseudomonadota</taxon>
        <taxon>Gammaproteobacteria</taxon>
        <taxon>Enterobacterales</taxon>
        <taxon>Enterobacteriaceae</taxon>
        <taxon>Escherichia</taxon>
    </lineage>
</organism>
<proteinExistence type="predicted"/>
<dbReference type="GO" id="GO:0070043">
    <property type="term" value="F:rRNA (guanine-N7-)-methyltransferase activity"/>
    <property type="evidence" value="ECO:0007669"/>
    <property type="project" value="TreeGrafter"/>
</dbReference>
<gene>
    <name evidence="5" type="primary">rlmL_4</name>
    <name evidence="5" type="ORF">NCTC8009_05946</name>
</gene>
<evidence type="ECO:0000256" key="3">
    <source>
        <dbReference type="PROSITE-ProRule" id="PRU00529"/>
    </source>
</evidence>
<protein>
    <submittedName>
        <fullName evidence="5">Putative RNA methylase</fullName>
        <ecNumber evidence="5">2.1.1.173</ecNumber>
    </submittedName>
</protein>
<dbReference type="Pfam" id="PF01170">
    <property type="entry name" value="UPF0020"/>
    <property type="match status" value="1"/>
</dbReference>
<dbReference type="PANTHER" id="PTHR47313">
    <property type="entry name" value="RIBOSOMAL RNA LARGE SUBUNIT METHYLTRANSFERASE K/L"/>
    <property type="match status" value="1"/>
</dbReference>
<dbReference type="PANTHER" id="PTHR47313:SF1">
    <property type="entry name" value="RIBOSOMAL RNA LARGE SUBUNIT METHYLTRANSFERASE K_L"/>
    <property type="match status" value="1"/>
</dbReference>
<dbReference type="GO" id="GO:0052915">
    <property type="term" value="F:23S rRNA (guanine(2445)-N(2))-methyltransferase activity"/>
    <property type="evidence" value="ECO:0007669"/>
    <property type="project" value="UniProtKB-EC"/>
</dbReference>
<feature type="domain" description="THUMP" evidence="4">
    <location>
        <begin position="43"/>
        <end position="154"/>
    </location>
</feature>
<dbReference type="Proteomes" id="UP000250991">
    <property type="component" value="Unassembled WGS sequence"/>
</dbReference>
<accession>A0A2X3KHC8</accession>
<dbReference type="EC" id="2.1.1.173" evidence="5"/>
<keyword evidence="1 5" id="KW-0489">Methyltransferase</keyword>
<dbReference type="PROSITE" id="PS01261">
    <property type="entry name" value="UPF0020"/>
    <property type="match status" value="1"/>
</dbReference>
<reference evidence="5 6" key="1">
    <citation type="submission" date="2018-06" db="EMBL/GenBank/DDBJ databases">
        <authorList>
            <consortium name="Pathogen Informatics"/>
            <person name="Doyle S."/>
        </authorList>
    </citation>
    <scope>NUCLEOTIDE SEQUENCE [LARGE SCALE GENOMIC DNA]</scope>
    <source>
        <strain evidence="5 6">NCTC8009</strain>
    </source>
</reference>
<dbReference type="InterPro" id="IPR029063">
    <property type="entry name" value="SAM-dependent_MTases_sf"/>
</dbReference>
<dbReference type="Gene3D" id="3.30.2130.30">
    <property type="match status" value="1"/>
</dbReference>
<evidence type="ECO:0000313" key="6">
    <source>
        <dbReference type="Proteomes" id="UP000250991"/>
    </source>
</evidence>
<dbReference type="Gene3D" id="3.40.50.150">
    <property type="entry name" value="Vaccinia Virus protein VP39"/>
    <property type="match status" value="1"/>
</dbReference>
<evidence type="ECO:0000259" key="4">
    <source>
        <dbReference type="PROSITE" id="PS51165"/>
    </source>
</evidence>
<dbReference type="SMART" id="SM00981">
    <property type="entry name" value="THUMP"/>
    <property type="match status" value="1"/>
</dbReference>
<evidence type="ECO:0000256" key="2">
    <source>
        <dbReference type="ARBA" id="ARBA00022679"/>
    </source>
</evidence>
<keyword evidence="2 5" id="KW-0808">Transferase</keyword>
<dbReference type="InterPro" id="IPR004114">
    <property type="entry name" value="THUMP_dom"/>
</dbReference>
<dbReference type="EMBL" id="UARW01000010">
    <property type="protein sequence ID" value="SQD05385.1"/>
    <property type="molecule type" value="Genomic_DNA"/>
</dbReference>
<dbReference type="Pfam" id="PF02926">
    <property type="entry name" value="THUMP"/>
    <property type="match status" value="1"/>
</dbReference>
<keyword evidence="3" id="KW-0694">RNA-binding</keyword>
<dbReference type="AlphaFoldDB" id="A0A2X3KHC8"/>
<dbReference type="Pfam" id="PF22020">
    <property type="entry name" value="RlmL_1st"/>
    <property type="match status" value="1"/>
</dbReference>
<sequence length="225" mass="24724">MNSLFASTARGLEELLKTELENLGAVECQVVQGGVHFKGDTRLVYQSLMWSRLASRIMLPLGECKVYSDLDLYLVFRRSTGQRCLILARPSLSTFSGLNDTIRNSQYGAMKVKDAIVDAFTRKNLPRPNVDRDAPDIRVNVWLHKETASIALDLSGDGLHLRGYRDRAGIAPIKETLAAAIVMRSGWQPGTPLLDPMCGSGTLLIEAAMLATDRAPRLAPWALGL</sequence>
<dbReference type="InterPro" id="IPR053943">
    <property type="entry name" value="RlmKL-like_Mtase_CS"/>
</dbReference>
<dbReference type="SUPFAM" id="SSF53335">
    <property type="entry name" value="S-adenosyl-L-methionine-dependent methyltransferases"/>
    <property type="match status" value="1"/>
</dbReference>
<evidence type="ECO:0000313" key="5">
    <source>
        <dbReference type="EMBL" id="SQD05385.1"/>
    </source>
</evidence>
<name>A0A2X3KHC8_ECOLX</name>
<dbReference type="InterPro" id="IPR054170">
    <property type="entry name" value="RlmL_1st"/>
</dbReference>
<dbReference type="InterPro" id="IPR000241">
    <property type="entry name" value="RlmKL-like_Mtase"/>
</dbReference>